<feature type="region of interest" description="Disordered" evidence="1">
    <location>
        <begin position="23"/>
        <end position="86"/>
    </location>
</feature>
<feature type="compositionally biased region" description="Polar residues" evidence="1">
    <location>
        <begin position="28"/>
        <end position="56"/>
    </location>
</feature>
<gene>
    <name evidence="2" type="ORF">MMYC01_206073</name>
</gene>
<organism evidence="2 3">
    <name type="scientific">Madurella mycetomatis</name>
    <dbReference type="NCBI Taxonomy" id="100816"/>
    <lineage>
        <taxon>Eukaryota</taxon>
        <taxon>Fungi</taxon>
        <taxon>Dikarya</taxon>
        <taxon>Ascomycota</taxon>
        <taxon>Pezizomycotina</taxon>
        <taxon>Sordariomycetes</taxon>
        <taxon>Sordariomycetidae</taxon>
        <taxon>Sordariales</taxon>
        <taxon>Sordariales incertae sedis</taxon>
        <taxon>Madurella</taxon>
    </lineage>
</organism>
<reference evidence="2 3" key="1">
    <citation type="journal article" date="2016" name="Genome Announc.">
        <title>Genome Sequence of Madurella mycetomatis mm55, Isolated from a Human Mycetoma Case in Sudan.</title>
        <authorList>
            <person name="Smit S."/>
            <person name="Derks M.F."/>
            <person name="Bervoets S."/>
            <person name="Fahal A."/>
            <person name="van Leeuwen W."/>
            <person name="van Belkum A."/>
            <person name="van de Sande W.W."/>
        </authorList>
    </citation>
    <scope>NUCLEOTIDE SEQUENCE [LARGE SCALE GENOMIC DNA]</scope>
    <source>
        <strain evidence="3">mm55</strain>
    </source>
</reference>
<sequence length="152" mass="16179">MENPDPNDAVFDPELDARFSDLAMAGGSPTQGETFSNTTTDADTSTFWPDQDTSISADPATTKFGDFDASPQHATTFATQSPGGLNNAELEEYSQHMASPAYWHPESGDAGSSSDLPFACPYEGCTNAYHRQCDLDGEDAISVTAAAPKQRT</sequence>
<evidence type="ECO:0000256" key="1">
    <source>
        <dbReference type="SAM" id="MobiDB-lite"/>
    </source>
</evidence>
<dbReference type="Proteomes" id="UP000078237">
    <property type="component" value="Unassembled WGS sequence"/>
</dbReference>
<keyword evidence="3" id="KW-1185">Reference proteome</keyword>
<evidence type="ECO:0000313" key="2">
    <source>
        <dbReference type="EMBL" id="KXX77399.1"/>
    </source>
</evidence>
<comment type="caution">
    <text evidence="2">The sequence shown here is derived from an EMBL/GenBank/DDBJ whole genome shotgun (WGS) entry which is preliminary data.</text>
</comment>
<dbReference type="AlphaFoldDB" id="A0A175W1T1"/>
<dbReference type="EMBL" id="LCTW02000162">
    <property type="protein sequence ID" value="KXX77399.1"/>
    <property type="molecule type" value="Genomic_DNA"/>
</dbReference>
<evidence type="ECO:0000313" key="3">
    <source>
        <dbReference type="Proteomes" id="UP000078237"/>
    </source>
</evidence>
<accession>A0A175W1T1</accession>
<protein>
    <submittedName>
        <fullName evidence="2">Uncharacterized protein</fullName>
    </submittedName>
</protein>
<dbReference type="OrthoDB" id="4580315at2759"/>
<dbReference type="VEuPathDB" id="FungiDB:MMYC01_206073"/>
<name>A0A175W1T1_9PEZI</name>
<proteinExistence type="predicted"/>
<feature type="compositionally biased region" description="Polar residues" evidence="1">
    <location>
        <begin position="72"/>
        <end position="84"/>
    </location>
</feature>